<evidence type="ECO:0000313" key="2">
    <source>
        <dbReference type="Proteomes" id="UP000470082"/>
    </source>
</evidence>
<accession>A0A7X2N2B6</accession>
<proteinExistence type="predicted"/>
<evidence type="ECO:0000313" key="1">
    <source>
        <dbReference type="EMBL" id="MSS01195.1"/>
    </source>
</evidence>
<keyword evidence="2" id="KW-1185">Reference proteome</keyword>
<name>A0A7X2N2B6_9FIRM</name>
<reference evidence="1 2" key="1">
    <citation type="submission" date="2019-08" db="EMBL/GenBank/DDBJ databases">
        <title>In-depth cultivation of the pig gut microbiome towards novel bacterial diversity and tailored functional studies.</title>
        <authorList>
            <person name="Wylensek D."/>
            <person name="Hitch T.C.A."/>
            <person name="Clavel T."/>
        </authorList>
    </citation>
    <scope>NUCLEOTIDE SEQUENCE [LARGE SCALE GENOMIC DNA]</scope>
    <source>
        <strain evidence="1 2">LKV-178-WT-2G</strain>
    </source>
</reference>
<organism evidence="1 2">
    <name type="scientific">Floccifex porci</name>
    <dbReference type="NCBI Taxonomy" id="2606629"/>
    <lineage>
        <taxon>Bacteria</taxon>
        <taxon>Bacillati</taxon>
        <taxon>Bacillota</taxon>
        <taxon>Erysipelotrichia</taxon>
        <taxon>Erysipelotrichales</taxon>
        <taxon>Erysipelotrichaceae</taxon>
        <taxon>Floccifex</taxon>
    </lineage>
</organism>
<dbReference type="Proteomes" id="UP000470082">
    <property type="component" value="Unassembled WGS sequence"/>
</dbReference>
<dbReference type="RefSeq" id="WP_154459661.1">
    <property type="nucleotide sequence ID" value="NZ_VUMM01000004.1"/>
</dbReference>
<sequence>MATENTNIEEAVIIDTLSGETNESYVIDENGNQLGSLSTEVASVEVVYDGAWSGMRATNVPRTINVSVICRGTGIFSDPMYNCTLYVTLTLYYNSSTNLITSIGAYNVYNYSAPGAPQNSKNPRCSASITNGGRSVTIYGYIDYTAVYSQTFTGSTTYYL</sequence>
<gene>
    <name evidence="1" type="ORF">FYJ50_03585</name>
</gene>
<dbReference type="AlphaFoldDB" id="A0A7X2N2B6"/>
<comment type="caution">
    <text evidence="1">The sequence shown here is derived from an EMBL/GenBank/DDBJ whole genome shotgun (WGS) entry which is preliminary data.</text>
</comment>
<dbReference type="EMBL" id="VUMM01000004">
    <property type="protein sequence ID" value="MSS01195.1"/>
    <property type="molecule type" value="Genomic_DNA"/>
</dbReference>
<protein>
    <submittedName>
        <fullName evidence="1">Uncharacterized protein</fullName>
    </submittedName>
</protein>